<dbReference type="InterPro" id="IPR035681">
    <property type="entry name" value="ComA-like_MBL"/>
</dbReference>
<dbReference type="Pfam" id="PF00753">
    <property type="entry name" value="Lactamase_B"/>
    <property type="match status" value="1"/>
</dbReference>
<evidence type="ECO:0000313" key="9">
    <source>
        <dbReference type="Proteomes" id="UP000502998"/>
    </source>
</evidence>
<proteinExistence type="predicted"/>
<dbReference type="PANTHER" id="PTHR30619">
    <property type="entry name" value="DNA INTERNALIZATION/COMPETENCE PROTEIN COMEC/REC2"/>
    <property type="match status" value="1"/>
</dbReference>
<keyword evidence="5 6" id="KW-0472">Membrane</keyword>
<keyword evidence="4 6" id="KW-1133">Transmembrane helix</keyword>
<feature type="transmembrane region" description="Helical" evidence="6">
    <location>
        <begin position="326"/>
        <end position="351"/>
    </location>
</feature>
<protein>
    <submittedName>
        <fullName evidence="8">DNA internalization-related competence protein ComEC/Rec2</fullName>
    </submittedName>
</protein>
<dbReference type="GO" id="GO:0030420">
    <property type="term" value="P:establishment of competence for transformation"/>
    <property type="evidence" value="ECO:0007669"/>
    <property type="project" value="InterPro"/>
</dbReference>
<organism evidence="8 9">
    <name type="scientific">Enterococcus saigonensis</name>
    <dbReference type="NCBI Taxonomy" id="1805431"/>
    <lineage>
        <taxon>Bacteria</taxon>
        <taxon>Bacillati</taxon>
        <taxon>Bacillota</taxon>
        <taxon>Bacilli</taxon>
        <taxon>Lactobacillales</taxon>
        <taxon>Enterococcaceae</taxon>
        <taxon>Enterococcus</taxon>
    </lineage>
</organism>
<dbReference type="PANTHER" id="PTHR30619:SF1">
    <property type="entry name" value="RECOMBINATION PROTEIN 2"/>
    <property type="match status" value="1"/>
</dbReference>
<dbReference type="RefSeq" id="WP_232061290.1">
    <property type="nucleotide sequence ID" value="NZ_AP022822.1"/>
</dbReference>
<dbReference type="SUPFAM" id="SSF56281">
    <property type="entry name" value="Metallo-hydrolase/oxidoreductase"/>
    <property type="match status" value="1"/>
</dbReference>
<dbReference type="KEGG" id="esg:EsVE80_11770"/>
<dbReference type="InterPro" id="IPR052159">
    <property type="entry name" value="Competence_DNA_uptake"/>
</dbReference>
<dbReference type="AlphaFoldDB" id="A0A679IP90"/>
<feature type="domain" description="Metallo-beta-lactamase" evidence="7">
    <location>
        <begin position="426"/>
        <end position="632"/>
    </location>
</feature>
<reference evidence="8 9" key="1">
    <citation type="submission" date="2020-02" db="EMBL/GenBank/DDBJ databases">
        <title>Characterization of vanA genotype vancomycin-resistant Enterococcus saigonensis VE80.</title>
        <authorList>
            <person name="Harada T."/>
            <person name="Motooka D."/>
            <person name="Nakamura S."/>
            <person name="Yamamoto Y."/>
            <person name="Kawahara R."/>
            <person name="Kawatsu K."/>
        </authorList>
    </citation>
    <scope>NUCLEOTIDE SEQUENCE [LARGE SCALE GENOMIC DNA]</scope>
    <source>
        <strain evidence="8 9">VE80</strain>
    </source>
</reference>
<evidence type="ECO:0000256" key="4">
    <source>
        <dbReference type="ARBA" id="ARBA00022989"/>
    </source>
</evidence>
<evidence type="ECO:0000256" key="5">
    <source>
        <dbReference type="ARBA" id="ARBA00023136"/>
    </source>
</evidence>
<name>A0A679IP90_9ENTE</name>
<dbReference type="Pfam" id="PF03772">
    <property type="entry name" value="Competence"/>
    <property type="match status" value="1"/>
</dbReference>
<evidence type="ECO:0000259" key="7">
    <source>
        <dbReference type="SMART" id="SM00849"/>
    </source>
</evidence>
<dbReference type="SMART" id="SM00849">
    <property type="entry name" value="Lactamase_B"/>
    <property type="match status" value="1"/>
</dbReference>
<feature type="transmembrane region" description="Helical" evidence="6">
    <location>
        <begin position="363"/>
        <end position="388"/>
    </location>
</feature>
<dbReference type="EMBL" id="AP022822">
    <property type="protein sequence ID" value="BCA85654.1"/>
    <property type="molecule type" value="Genomic_DNA"/>
</dbReference>
<dbReference type="InterPro" id="IPR036866">
    <property type="entry name" value="RibonucZ/Hydroxyglut_hydro"/>
</dbReference>
<dbReference type="InterPro" id="IPR001279">
    <property type="entry name" value="Metallo-B-lactamas"/>
</dbReference>
<dbReference type="CDD" id="cd07731">
    <property type="entry name" value="ComA-like_MBL-fold"/>
    <property type="match status" value="1"/>
</dbReference>
<dbReference type="Gene3D" id="3.60.15.10">
    <property type="entry name" value="Ribonuclease Z/Hydroxyacylglutathione hydrolase-like"/>
    <property type="match status" value="1"/>
</dbReference>
<evidence type="ECO:0000256" key="6">
    <source>
        <dbReference type="SAM" id="Phobius"/>
    </source>
</evidence>
<feature type="transmembrane region" description="Helical" evidence="6">
    <location>
        <begin position="202"/>
        <end position="226"/>
    </location>
</feature>
<gene>
    <name evidence="8" type="primary">comEC</name>
    <name evidence="8" type="ORF">EsVE80_11770</name>
</gene>
<dbReference type="InterPro" id="IPR004477">
    <property type="entry name" value="ComEC_N"/>
</dbReference>
<feature type="transmembrane region" description="Helical" evidence="6">
    <location>
        <begin position="246"/>
        <end position="275"/>
    </location>
</feature>
<accession>A0A679IP90</accession>
<evidence type="ECO:0000313" key="8">
    <source>
        <dbReference type="EMBL" id="BCA85654.1"/>
    </source>
</evidence>
<keyword evidence="3 6" id="KW-0812">Transmembrane</keyword>
<dbReference type="InterPro" id="IPR004797">
    <property type="entry name" value="Competence_ComEC/Rec2"/>
</dbReference>
<evidence type="ECO:0000256" key="3">
    <source>
        <dbReference type="ARBA" id="ARBA00022692"/>
    </source>
</evidence>
<dbReference type="GO" id="GO:0005886">
    <property type="term" value="C:plasma membrane"/>
    <property type="evidence" value="ECO:0007669"/>
    <property type="project" value="UniProtKB-SubCell"/>
</dbReference>
<keyword evidence="9" id="KW-1185">Reference proteome</keyword>
<dbReference type="NCBIfam" id="TIGR00361">
    <property type="entry name" value="ComEC_Rec2"/>
    <property type="match status" value="1"/>
</dbReference>
<dbReference type="Proteomes" id="UP000502998">
    <property type="component" value="Chromosome"/>
</dbReference>
<keyword evidence="2" id="KW-1003">Cell membrane</keyword>
<sequence>MMTLEKIDQTYSLNQQFVIKVAPDSLKINGDSLSFYGENKKGALFRCYYTLKNESEKNWVTKKNLQQNYALVNGTFTKGRQQRNLAGFNQKQYLRSHGYCGIINIKKITWYSKKNFELNQFRAYLIRQLKEKLPKKTSAYLCALFFGYKDQDFKETQLTLSPSGILHYFSISGMHVHIFLGVFLSLFQLLRLTLKESILPMTIFAVLIIVLTGGAIGIWRATLLFFLNSLTKLLPVVLSALDKFGIVLLVCLWIDPLLIFQTGGQLSFLISFLLLVTQNEQGKLKDFKKSCWLTLLALPIICFYFYEWPLLGGVLTVVLLPVFKFFLLPMGLLLIISTFVFSFNFLIYLFENFIFLFENILKWTIYFTVPIGWLPTLYVFFLTVFGIFLYQKKFPKIVLVGILLFLPILINRSTFPLMAAFIDVGQGDSILFKAPFNREVILVDTGGRITFTQEKWQRKIQNSNAQNTVIPFLKACGIKKINKLIITHGDSDHMGDLTEILHHFTVKELILGAGSEKHPNLSKSLKKLPRKTDLKLLSGAHYVKGYFPLQIFAPENSNGENEDSIVVQTKIRNQNFLLTGDLDQSGEERLLKEYKNLKSDVLKLGHHGSRTSSSARFIGQLKPQAAIVSCGLSNRFNHPHHEVLETLKSHQVALFRTDQQGMVYFSWGFINQVAAPEVLQDSSSP</sequence>
<feature type="transmembrane region" description="Helical" evidence="6">
    <location>
        <begin position="165"/>
        <end position="190"/>
    </location>
</feature>
<evidence type="ECO:0000256" key="1">
    <source>
        <dbReference type="ARBA" id="ARBA00004651"/>
    </source>
</evidence>
<comment type="subcellular location">
    <subcellularLocation>
        <location evidence="1">Cell membrane</location>
        <topology evidence="1">Multi-pass membrane protein</topology>
    </subcellularLocation>
</comment>
<evidence type="ECO:0000256" key="2">
    <source>
        <dbReference type="ARBA" id="ARBA00022475"/>
    </source>
</evidence>
<feature type="transmembrane region" description="Helical" evidence="6">
    <location>
        <begin position="394"/>
        <end position="410"/>
    </location>
</feature>